<keyword evidence="3" id="KW-0813">Transport</keyword>
<dbReference type="GO" id="GO:0015818">
    <property type="term" value="P:isoleucine transport"/>
    <property type="evidence" value="ECO:0007669"/>
    <property type="project" value="TreeGrafter"/>
</dbReference>
<gene>
    <name evidence="11" type="primary">brnQ</name>
    <name evidence="11" type="ORF">CJ203_09350</name>
</gene>
<feature type="transmembrane region" description="Helical" evidence="10">
    <location>
        <begin position="379"/>
        <end position="400"/>
    </location>
</feature>
<feature type="transmembrane region" description="Helical" evidence="10">
    <location>
        <begin position="321"/>
        <end position="340"/>
    </location>
</feature>
<dbReference type="GO" id="GO:0005886">
    <property type="term" value="C:plasma membrane"/>
    <property type="evidence" value="ECO:0007669"/>
    <property type="project" value="UniProtKB-SubCell"/>
</dbReference>
<feature type="transmembrane region" description="Helical" evidence="10">
    <location>
        <begin position="288"/>
        <end position="309"/>
    </location>
</feature>
<feature type="transmembrane region" description="Helical" evidence="10">
    <location>
        <begin position="16"/>
        <end position="36"/>
    </location>
</feature>
<accession>A0A2N6T3F0</accession>
<dbReference type="PANTHER" id="PTHR30588:SF0">
    <property type="entry name" value="BRANCHED-CHAIN AMINO ACID PERMEASE BRNQ"/>
    <property type="match status" value="1"/>
</dbReference>
<dbReference type="PANTHER" id="PTHR30588">
    <property type="entry name" value="BRANCHED-CHAIN AMINO ACID TRANSPORT SYSTEM 2 CARRIER PROTEIN"/>
    <property type="match status" value="1"/>
</dbReference>
<sequence length="478" mass="50358">MSTVTQGTGKGSSRTAILFTGLALFSMFFGAGNLIFPPMLAVQAGDNFWPAILGFLTTGALLPVLAVIAIALSGSNVRDLAQRAGTIFGVIFPILAYLSIGAFYALPRTGAVSFEVAMTPVFGWEGIVPAAIFNIVFFGIALALSWNPTTITDTLGRFLTPALVLLLVIMITLAVFTLTNQNFTPTETYATNAYSSGVLEGYLTMDSIAALAFSIVIISSLRYKGVGEGKPLVRATIFAGLGAGIMLAVIYVGLGLIGRSMPGADQYESGAPLLADAALSMMGKPGQIIFALIVLLACLTTAIGLITSTAEYFSEQFAGSYRTWAVIFAVTSAIIATQGLSFVMSIAAPVIGFLYPPAIALIFVTIIEPAFRSRTRMRYGFFLPIWVAVVWSAIGTFISLDWGADALRPLVNWSPMEAEGLGWLLPTGVAFIIGALIDVIRPVPPLEIGTHRPIESADSASSEGTESAEGSEASEAKL</sequence>
<dbReference type="Proteomes" id="UP000235836">
    <property type="component" value="Unassembled WGS sequence"/>
</dbReference>
<proteinExistence type="inferred from homology"/>
<dbReference type="EMBL" id="PNHG01000016">
    <property type="protein sequence ID" value="PMC63802.1"/>
    <property type="molecule type" value="Genomic_DNA"/>
</dbReference>
<evidence type="ECO:0000256" key="5">
    <source>
        <dbReference type="ARBA" id="ARBA00022692"/>
    </source>
</evidence>
<evidence type="ECO:0000256" key="9">
    <source>
        <dbReference type="SAM" id="MobiDB-lite"/>
    </source>
</evidence>
<evidence type="ECO:0000313" key="12">
    <source>
        <dbReference type="Proteomes" id="UP000235836"/>
    </source>
</evidence>
<evidence type="ECO:0000256" key="8">
    <source>
        <dbReference type="ARBA" id="ARBA00023136"/>
    </source>
</evidence>
<keyword evidence="6" id="KW-0029">Amino-acid transport</keyword>
<keyword evidence="5 10" id="KW-0812">Transmembrane</keyword>
<feature type="transmembrane region" description="Helical" evidence="10">
    <location>
        <begin position="199"/>
        <end position="223"/>
    </location>
</feature>
<dbReference type="Pfam" id="PF05525">
    <property type="entry name" value="Branch_AA_trans"/>
    <property type="match status" value="1"/>
</dbReference>
<comment type="caution">
    <text evidence="11">The sequence shown here is derived from an EMBL/GenBank/DDBJ whole genome shotgun (WGS) entry which is preliminary data.</text>
</comment>
<evidence type="ECO:0000256" key="4">
    <source>
        <dbReference type="ARBA" id="ARBA00022475"/>
    </source>
</evidence>
<dbReference type="GO" id="GO:0005304">
    <property type="term" value="F:L-valine transmembrane transporter activity"/>
    <property type="evidence" value="ECO:0007669"/>
    <property type="project" value="TreeGrafter"/>
</dbReference>
<comment type="similarity">
    <text evidence="2">Belongs to the branched chain amino acid transporter family.</text>
</comment>
<dbReference type="GO" id="GO:0015190">
    <property type="term" value="F:L-leucine transmembrane transporter activity"/>
    <property type="evidence" value="ECO:0007669"/>
    <property type="project" value="TreeGrafter"/>
</dbReference>
<evidence type="ECO:0000313" key="11">
    <source>
        <dbReference type="EMBL" id="PMC63802.1"/>
    </source>
</evidence>
<protein>
    <submittedName>
        <fullName evidence="11">Branched-chain amino acid transport system II carrier protein</fullName>
    </submittedName>
</protein>
<dbReference type="RefSeq" id="WP_102724377.1">
    <property type="nucleotide sequence ID" value="NZ_PNHG01000016.1"/>
</dbReference>
<organism evidence="11 12">
    <name type="scientific">Corynebacterium tuscaniense</name>
    <dbReference type="NCBI Taxonomy" id="302449"/>
    <lineage>
        <taxon>Bacteria</taxon>
        <taxon>Bacillati</taxon>
        <taxon>Actinomycetota</taxon>
        <taxon>Actinomycetes</taxon>
        <taxon>Mycobacteriales</taxon>
        <taxon>Corynebacteriaceae</taxon>
        <taxon>Corynebacterium</taxon>
    </lineage>
</organism>
<name>A0A2N6T3F0_9CORY</name>
<dbReference type="GO" id="GO:0015188">
    <property type="term" value="F:L-isoleucine transmembrane transporter activity"/>
    <property type="evidence" value="ECO:0007669"/>
    <property type="project" value="TreeGrafter"/>
</dbReference>
<feature type="region of interest" description="Disordered" evidence="9">
    <location>
        <begin position="454"/>
        <end position="478"/>
    </location>
</feature>
<keyword evidence="4" id="KW-1003">Cell membrane</keyword>
<evidence type="ECO:0000256" key="1">
    <source>
        <dbReference type="ARBA" id="ARBA00004651"/>
    </source>
</evidence>
<evidence type="ECO:0000256" key="3">
    <source>
        <dbReference type="ARBA" id="ARBA00022448"/>
    </source>
</evidence>
<dbReference type="NCBIfam" id="TIGR00796">
    <property type="entry name" value="livcs"/>
    <property type="match status" value="1"/>
</dbReference>
<feature type="transmembrane region" description="Helical" evidence="10">
    <location>
        <begin position="420"/>
        <end position="440"/>
    </location>
</feature>
<keyword evidence="7 10" id="KW-1133">Transmembrane helix</keyword>
<feature type="transmembrane region" description="Helical" evidence="10">
    <location>
        <begin position="84"/>
        <end position="106"/>
    </location>
</feature>
<dbReference type="AlphaFoldDB" id="A0A2N6T3F0"/>
<evidence type="ECO:0000256" key="10">
    <source>
        <dbReference type="SAM" id="Phobius"/>
    </source>
</evidence>
<comment type="subcellular location">
    <subcellularLocation>
        <location evidence="1">Cell membrane</location>
        <topology evidence="1">Multi-pass membrane protein</topology>
    </subcellularLocation>
</comment>
<feature type="transmembrane region" description="Helical" evidence="10">
    <location>
        <begin position="235"/>
        <end position="257"/>
    </location>
</feature>
<evidence type="ECO:0000256" key="2">
    <source>
        <dbReference type="ARBA" id="ARBA00008540"/>
    </source>
</evidence>
<dbReference type="GO" id="GO:0015820">
    <property type="term" value="P:L-leucine transport"/>
    <property type="evidence" value="ECO:0007669"/>
    <property type="project" value="TreeGrafter"/>
</dbReference>
<feature type="transmembrane region" description="Helical" evidence="10">
    <location>
        <begin position="158"/>
        <end position="179"/>
    </location>
</feature>
<feature type="transmembrane region" description="Helical" evidence="10">
    <location>
        <begin position="126"/>
        <end position="146"/>
    </location>
</feature>
<dbReference type="InterPro" id="IPR004685">
    <property type="entry name" value="Brnchd-chn_aa_trnsp_Livcs"/>
</dbReference>
<keyword evidence="12" id="KW-1185">Reference proteome</keyword>
<feature type="transmembrane region" description="Helical" evidence="10">
    <location>
        <begin position="48"/>
        <end position="72"/>
    </location>
</feature>
<keyword evidence="8 10" id="KW-0472">Membrane</keyword>
<reference evidence="11 12" key="1">
    <citation type="submission" date="2017-09" db="EMBL/GenBank/DDBJ databases">
        <title>Bacterial strain isolated from the female urinary microbiota.</title>
        <authorList>
            <person name="Thomas-White K."/>
            <person name="Kumar N."/>
            <person name="Forster S."/>
            <person name="Putonti C."/>
            <person name="Lawley T."/>
            <person name="Wolfe A.J."/>
        </authorList>
    </citation>
    <scope>NUCLEOTIDE SEQUENCE [LARGE SCALE GENOMIC DNA]</scope>
    <source>
        <strain evidence="11 12">UMB0792</strain>
    </source>
</reference>
<evidence type="ECO:0000256" key="6">
    <source>
        <dbReference type="ARBA" id="ARBA00022970"/>
    </source>
</evidence>
<feature type="compositionally biased region" description="Low complexity" evidence="9">
    <location>
        <begin position="456"/>
        <end position="478"/>
    </location>
</feature>
<feature type="transmembrane region" description="Helical" evidence="10">
    <location>
        <begin position="346"/>
        <end position="367"/>
    </location>
</feature>
<evidence type="ECO:0000256" key="7">
    <source>
        <dbReference type="ARBA" id="ARBA00022989"/>
    </source>
</evidence>